<dbReference type="InterPro" id="IPR038718">
    <property type="entry name" value="SNF2-like_sf"/>
</dbReference>
<dbReference type="Proteomes" id="UP001597280">
    <property type="component" value="Unassembled WGS sequence"/>
</dbReference>
<dbReference type="PANTHER" id="PTHR10799">
    <property type="entry name" value="SNF2/RAD54 HELICASE FAMILY"/>
    <property type="match status" value="1"/>
</dbReference>
<dbReference type="CDD" id="cd18793">
    <property type="entry name" value="SF2_C_SNF"/>
    <property type="match status" value="1"/>
</dbReference>
<reference evidence="8" key="1">
    <citation type="journal article" date="2019" name="Int. J. Syst. Evol. Microbiol.">
        <title>The Global Catalogue of Microorganisms (GCM) 10K type strain sequencing project: providing services to taxonomists for standard genome sequencing and annotation.</title>
        <authorList>
            <consortium name="The Broad Institute Genomics Platform"/>
            <consortium name="The Broad Institute Genome Sequencing Center for Infectious Disease"/>
            <person name="Wu L."/>
            <person name="Ma J."/>
        </authorList>
    </citation>
    <scope>NUCLEOTIDE SEQUENCE [LARGE SCALE GENOMIC DNA]</scope>
    <source>
        <strain evidence="8">JCM 11650</strain>
    </source>
</reference>
<feature type="region of interest" description="Disordered" evidence="3">
    <location>
        <begin position="1"/>
        <end position="20"/>
    </location>
</feature>
<evidence type="ECO:0000259" key="4">
    <source>
        <dbReference type="PROSITE" id="PS50966"/>
    </source>
</evidence>
<dbReference type="RefSeq" id="WP_343904452.1">
    <property type="nucleotide sequence ID" value="NZ_BAAAIS010000002.1"/>
</dbReference>
<dbReference type="InterPro" id="IPR007527">
    <property type="entry name" value="Znf_SWIM"/>
</dbReference>
<protein>
    <submittedName>
        <fullName evidence="7">DEAD/DEAH box helicase</fullName>
    </submittedName>
</protein>
<dbReference type="SUPFAM" id="SSF52540">
    <property type="entry name" value="P-loop containing nucleoside triphosphate hydrolases"/>
    <property type="match status" value="2"/>
</dbReference>
<dbReference type="PROSITE" id="PS51192">
    <property type="entry name" value="HELICASE_ATP_BIND_1"/>
    <property type="match status" value="1"/>
</dbReference>
<dbReference type="InterPro" id="IPR049730">
    <property type="entry name" value="SNF2/RAD54-like_C"/>
</dbReference>
<dbReference type="Pfam" id="PF00176">
    <property type="entry name" value="SNF2-rel_dom"/>
    <property type="match status" value="1"/>
</dbReference>
<feature type="domain" description="Helicase ATP-binding" evidence="5">
    <location>
        <begin position="668"/>
        <end position="831"/>
    </location>
</feature>
<keyword evidence="8" id="KW-1185">Reference proteome</keyword>
<dbReference type="EMBL" id="JBHUFL010000002">
    <property type="protein sequence ID" value="MFD1835422.1"/>
    <property type="molecule type" value="Genomic_DNA"/>
</dbReference>
<name>A0ABW4PX90_9MICO</name>
<dbReference type="InterPro" id="IPR001650">
    <property type="entry name" value="Helicase_C-like"/>
</dbReference>
<evidence type="ECO:0000259" key="5">
    <source>
        <dbReference type="PROSITE" id="PS51192"/>
    </source>
</evidence>
<evidence type="ECO:0000256" key="3">
    <source>
        <dbReference type="SAM" id="MobiDB-lite"/>
    </source>
</evidence>
<proteinExistence type="predicted"/>
<feature type="compositionally biased region" description="Basic and acidic residues" evidence="3">
    <location>
        <begin position="338"/>
        <end position="350"/>
    </location>
</feature>
<dbReference type="SMART" id="SM00487">
    <property type="entry name" value="DEXDc"/>
    <property type="match status" value="1"/>
</dbReference>
<organism evidence="7 8">
    <name type="scientific">Brachybacterium rhamnosum</name>
    <dbReference type="NCBI Taxonomy" id="173361"/>
    <lineage>
        <taxon>Bacteria</taxon>
        <taxon>Bacillati</taxon>
        <taxon>Actinomycetota</taxon>
        <taxon>Actinomycetes</taxon>
        <taxon>Micrococcales</taxon>
        <taxon>Dermabacteraceae</taxon>
        <taxon>Brachybacterium</taxon>
    </lineage>
</organism>
<accession>A0ABW4PX90</accession>
<dbReference type="InterPro" id="IPR014001">
    <property type="entry name" value="Helicase_ATP-bd"/>
</dbReference>
<dbReference type="InterPro" id="IPR027417">
    <property type="entry name" value="P-loop_NTPase"/>
</dbReference>
<comment type="caution">
    <text evidence="7">The sequence shown here is derived from an EMBL/GenBank/DDBJ whole genome shotgun (WGS) entry which is preliminary data.</text>
</comment>
<keyword evidence="2" id="KW-0862">Zinc</keyword>
<keyword evidence="7" id="KW-0347">Helicase</keyword>
<feature type="compositionally biased region" description="Low complexity" evidence="3">
    <location>
        <begin position="1"/>
        <end position="18"/>
    </location>
</feature>
<keyword evidence="2" id="KW-0863">Zinc-finger</keyword>
<feature type="domain" description="SWIM-type" evidence="4">
    <location>
        <begin position="70"/>
        <end position="123"/>
    </location>
</feature>
<dbReference type="InterPro" id="IPR000330">
    <property type="entry name" value="SNF2_N"/>
</dbReference>
<sequence>MPSSASSASTPPSAAAPLPHVPPLAISQAVGDAAAGRGLEYSRQKRVISLDWDRAAGRAEAEVEGMSDRYRVVVELREYEEDAVSRRFWRPTAGGIWRPTGSRCTCPVSRDCKHVAATLYALDARAEEQDREHPPSEWRSVLRPLLGEEAAEETTPQPLALRFDLAAAPLQGRGARIGREDVTAEHLASGSPLSLSMRPLIMGRKGSWIKGGISWRTFEYRVHSTAYDPAHAEALTRIFAAASAERSYAVGAIEQLWINQIGSPLLWQALAHARDVGVAFLPGSALTGLSLAGSAAVTVDLRSTGEDAPLVVQPLVTIDDVPAPHARPLGSAGIIDLDPERAEPAPKGDGVRLPARIAPAGSPIPTAMQRLFQRTSPLEVPPAEREEFLEVAYPHLRATTAVTSSDGSVEMPAVRPATLRLAAAYAEGDRLDLSWSWQYHDPSRTLPIDRRQGVRRDVEHEDAVLEAARSLWAQAGRDATEHLSGPDTAAFTEHVLDALGALDHVEARIVGTRHAYRELDGSPQVRVNQWPTPGKNDWFDLGFEITVDGRTIPFPTLFTALATGQGRLMLPDRTYFSLDNPVFDRLRELIGEGEALAEWNPHQQQISRYQVDMWEDITAIAEEARASAEWERSVGALARLTEITAPPLPAALTATLRPYQEEGFAWLAFLLEHGLGGVLADDMGLGKTVQTLALLAHARAKDPTAPPFLVVAPSSVLGVWRAEAERFTPSLKVVVVDRTARARGTDVSREILGADLVVTSYTVLRIDAEEFTALDFQALVLDEAQFVKNRRSRSHQVAAEIRASFRLAITGTPMENTLEDLWSILALATPGLFPSAIAFRQRYTAPIESGEHPERMEELRSRVRPFLLRRTKELVAKDLPPKHEQVLTVTLSEQHRALYDSILQRERKKVLGLIEEDLDRNRFIVFRSLTLLRMMALDPSIVDAEAHGDVASSKLEALFDRLDEVVDGHRVLLFSQFTSHLRHVADELDMRGIRYAYLDGSTKDRDAVVTTFREGDAPVFLISLKAGGFGLTLTEADYVFLLDPWWNPAAENQAVDRAHRIGQDRTVMVYRMVAEDTIEEKVLALQQRKAELFEALTEGGGAFARGISADDIRELLA</sequence>
<evidence type="ECO:0000256" key="1">
    <source>
        <dbReference type="ARBA" id="ARBA00022801"/>
    </source>
</evidence>
<dbReference type="Pfam" id="PF00271">
    <property type="entry name" value="Helicase_C"/>
    <property type="match status" value="1"/>
</dbReference>
<gene>
    <name evidence="7" type="ORF">ACFSDA_10085</name>
</gene>
<evidence type="ECO:0000256" key="2">
    <source>
        <dbReference type="PROSITE-ProRule" id="PRU00325"/>
    </source>
</evidence>
<keyword evidence="7" id="KW-0067">ATP-binding</keyword>
<keyword evidence="7" id="KW-0547">Nucleotide-binding</keyword>
<evidence type="ECO:0000259" key="6">
    <source>
        <dbReference type="PROSITE" id="PS51194"/>
    </source>
</evidence>
<feature type="domain" description="Helicase C-terminal" evidence="6">
    <location>
        <begin position="954"/>
        <end position="1116"/>
    </location>
</feature>
<dbReference type="Gene3D" id="3.40.50.300">
    <property type="entry name" value="P-loop containing nucleotide triphosphate hydrolases"/>
    <property type="match status" value="1"/>
</dbReference>
<dbReference type="PROSITE" id="PS51194">
    <property type="entry name" value="HELICASE_CTER"/>
    <property type="match status" value="1"/>
</dbReference>
<dbReference type="PROSITE" id="PS50966">
    <property type="entry name" value="ZF_SWIM"/>
    <property type="match status" value="1"/>
</dbReference>
<dbReference type="Gene3D" id="3.40.50.10810">
    <property type="entry name" value="Tandem AAA-ATPase domain"/>
    <property type="match status" value="1"/>
</dbReference>
<keyword evidence="2" id="KW-0479">Metal-binding</keyword>
<dbReference type="GO" id="GO:0004386">
    <property type="term" value="F:helicase activity"/>
    <property type="evidence" value="ECO:0007669"/>
    <property type="project" value="UniProtKB-KW"/>
</dbReference>
<evidence type="ECO:0000313" key="8">
    <source>
        <dbReference type="Proteomes" id="UP001597280"/>
    </source>
</evidence>
<dbReference type="SMART" id="SM00490">
    <property type="entry name" value="HELICc"/>
    <property type="match status" value="1"/>
</dbReference>
<keyword evidence="1" id="KW-0378">Hydrolase</keyword>
<feature type="region of interest" description="Disordered" evidence="3">
    <location>
        <begin position="330"/>
        <end position="354"/>
    </location>
</feature>
<evidence type="ECO:0000313" key="7">
    <source>
        <dbReference type="EMBL" id="MFD1835422.1"/>
    </source>
</evidence>